<gene>
    <name evidence="1" type="ORF">DYBT9623_01238</name>
</gene>
<protein>
    <recommendedName>
        <fullName evidence="3">Glycosyltransferase</fullName>
    </recommendedName>
</protein>
<sequence length="317" mass="36542">MNIIYTVCNRTNLAHALNLADSVSKHEPNAVFYLCWVDAAPLKELPANIQVIDISRIGIPAWENWVRGYFDFEILAAARPFVAKWLLNQHPECTLLTFFAPTVQLYQSINAILENDIDFYLTPNILKPLAKSDVLDDKRILNVGMFHSGSWTLRNTEATRKTLDWWSSRTLDRAAFDLCNGMNMDQLWMNYIPVWIPKTRIIPHAGWHFGLQAILNKKLSGDKEQYTVDGNPLISADFAGLTYFDAVWSNHEALAGQNDTFQSLLKQYTQNLQNYRKYLPESHLPVYGKVPDIRRYRVLRNNIAKKLTAVTEYIDQF</sequence>
<comment type="caution">
    <text evidence="1">The sequence shown here is derived from an EMBL/GenBank/DDBJ whole genome shotgun (WGS) entry which is preliminary data.</text>
</comment>
<name>A0ABM8UMD9_9BACT</name>
<accession>A0ABM8UMD9</accession>
<dbReference type="EMBL" id="CAJRAU010000001">
    <property type="protein sequence ID" value="CAG5068507.1"/>
    <property type="molecule type" value="Genomic_DNA"/>
</dbReference>
<organism evidence="1 2">
    <name type="scientific">Dyadobacter linearis</name>
    <dbReference type="NCBI Taxonomy" id="2823330"/>
    <lineage>
        <taxon>Bacteria</taxon>
        <taxon>Pseudomonadati</taxon>
        <taxon>Bacteroidota</taxon>
        <taxon>Cytophagia</taxon>
        <taxon>Cytophagales</taxon>
        <taxon>Spirosomataceae</taxon>
        <taxon>Dyadobacter</taxon>
    </lineage>
</organism>
<dbReference type="Proteomes" id="UP000679725">
    <property type="component" value="Unassembled WGS sequence"/>
</dbReference>
<proteinExistence type="predicted"/>
<reference evidence="1 2" key="1">
    <citation type="submission" date="2021-04" db="EMBL/GenBank/DDBJ databases">
        <authorList>
            <person name="Rodrigo-Torres L."/>
            <person name="Arahal R. D."/>
            <person name="Lucena T."/>
        </authorList>
    </citation>
    <scope>NUCLEOTIDE SEQUENCE [LARGE SCALE GENOMIC DNA]</scope>
    <source>
        <strain evidence="1 2">CECT 9623</strain>
    </source>
</reference>
<dbReference type="RefSeq" id="WP_215232578.1">
    <property type="nucleotide sequence ID" value="NZ_CAJRAU010000001.1"/>
</dbReference>
<evidence type="ECO:0000313" key="1">
    <source>
        <dbReference type="EMBL" id="CAG5068507.1"/>
    </source>
</evidence>
<keyword evidence="2" id="KW-1185">Reference proteome</keyword>
<evidence type="ECO:0000313" key="2">
    <source>
        <dbReference type="Proteomes" id="UP000679725"/>
    </source>
</evidence>
<evidence type="ECO:0008006" key="3">
    <source>
        <dbReference type="Google" id="ProtNLM"/>
    </source>
</evidence>